<evidence type="ECO:0000256" key="1">
    <source>
        <dbReference type="SAM" id="Phobius"/>
    </source>
</evidence>
<comment type="caution">
    <text evidence="2">The sequence shown here is derived from an EMBL/GenBank/DDBJ whole genome shotgun (WGS) entry which is preliminary data.</text>
</comment>
<protein>
    <submittedName>
        <fullName evidence="2">Uncharacterized protein</fullName>
    </submittedName>
</protein>
<dbReference type="RefSeq" id="WP_158353841.1">
    <property type="nucleotide sequence ID" value="NZ_JAHQCX010000009.1"/>
</dbReference>
<evidence type="ECO:0000313" key="3">
    <source>
        <dbReference type="Proteomes" id="UP001314681"/>
    </source>
</evidence>
<keyword evidence="1" id="KW-0812">Transmembrane</keyword>
<name>A0ABS6K9D5_9FIRM</name>
<dbReference type="Proteomes" id="UP001314681">
    <property type="component" value="Unassembled WGS sequence"/>
</dbReference>
<dbReference type="EMBL" id="JAHQCX010000009">
    <property type="protein sequence ID" value="MBU9727127.1"/>
    <property type="molecule type" value="Genomic_DNA"/>
</dbReference>
<reference evidence="2 3" key="1">
    <citation type="submission" date="2021-06" db="EMBL/GenBank/DDBJ databases">
        <title>Description of novel taxa of the family Lachnospiraceae.</title>
        <authorList>
            <person name="Chaplin A.V."/>
            <person name="Sokolova S.R."/>
            <person name="Pikina A.P."/>
            <person name="Korzhanova M."/>
            <person name="Belova V."/>
            <person name="Korostin D."/>
            <person name="Efimov B.A."/>
        </authorList>
    </citation>
    <scope>NUCLEOTIDE SEQUENCE [LARGE SCALE GENOMIC DNA]</scope>
    <source>
        <strain evidence="2 3">ASD4241</strain>
    </source>
</reference>
<evidence type="ECO:0000313" key="2">
    <source>
        <dbReference type="EMBL" id="MBU9727127.1"/>
    </source>
</evidence>
<feature type="transmembrane region" description="Helical" evidence="1">
    <location>
        <begin position="238"/>
        <end position="257"/>
    </location>
</feature>
<accession>A0ABS6K9D5</accession>
<keyword evidence="3" id="KW-1185">Reference proteome</keyword>
<sequence length="264" mass="31214">MKRFLFLIFFTFTIIYINVDIKADTMTNNYLEELNIPSDIISELNDYQKQLIHDKINNKNIYDSSQFLNVKFDKTRNVTVDDKDPDLRLIYFAFKNSDQQETNIVFFYDWCKSNRFINILNEDRLGYNYNFKNTNSFEFYGAAYSKTDFCVKKLLETEAPSHVDSNSICFSFPAKYGIMPNSLLFGCFMLSYRAIDDTVEEGTIVYYHNYSDKTEYKKLIKYNITVKNNINWNQNGRFIIDCIIFIILIGVFIYLSLTAKPLKK</sequence>
<proteinExistence type="predicted"/>
<gene>
    <name evidence="2" type="ORF">KTH90_13990</name>
</gene>
<keyword evidence="1" id="KW-1133">Transmembrane helix</keyword>
<organism evidence="2 3">
    <name type="scientific">Diplocloster modestus</name>
    <dbReference type="NCBI Taxonomy" id="2850322"/>
    <lineage>
        <taxon>Bacteria</taxon>
        <taxon>Bacillati</taxon>
        <taxon>Bacillota</taxon>
        <taxon>Clostridia</taxon>
        <taxon>Lachnospirales</taxon>
        <taxon>Lachnospiraceae</taxon>
        <taxon>Diplocloster</taxon>
    </lineage>
</organism>
<keyword evidence="1" id="KW-0472">Membrane</keyword>